<keyword evidence="2" id="KW-1185">Reference proteome</keyword>
<dbReference type="AlphaFoldDB" id="A0A0N7HYB1"/>
<organism evidence="1 2">
    <name type="scientific">Pseudalgibacter alginicilyticus</name>
    <dbReference type="NCBI Taxonomy" id="1736674"/>
    <lineage>
        <taxon>Bacteria</taxon>
        <taxon>Pseudomonadati</taxon>
        <taxon>Bacteroidota</taxon>
        <taxon>Flavobacteriia</taxon>
        <taxon>Flavobacteriales</taxon>
        <taxon>Flavobacteriaceae</taxon>
        <taxon>Pseudalgibacter</taxon>
    </lineage>
</organism>
<dbReference type="EMBL" id="CP012898">
    <property type="protein sequence ID" value="ALJ04758.1"/>
    <property type="molecule type" value="Genomic_DNA"/>
</dbReference>
<dbReference type="RefSeq" id="WP_054726138.1">
    <property type="nucleotide sequence ID" value="NZ_CP012898.1"/>
</dbReference>
<protein>
    <submittedName>
        <fullName evidence="1">Uncharacterized protein</fullName>
    </submittedName>
</protein>
<dbReference type="OrthoDB" id="1442351at2"/>
<sequence length="118" mass="14258">MFYINIIFIELKGWANQLQYIDTEVDKLLNLYAQSIYHQEVPKNILTLFSKRKEANTQLLYAILSYTNNYKKVSECDNIQCDMAFLVEYERLRKSYQYHISKYQKLKDSLYNMAFQKI</sequence>
<dbReference type="KEGG" id="ahz:APS56_06300"/>
<name>A0A0N7HYB1_9FLAO</name>
<evidence type="ECO:0000313" key="2">
    <source>
        <dbReference type="Proteomes" id="UP000057981"/>
    </source>
</evidence>
<proteinExistence type="predicted"/>
<gene>
    <name evidence="1" type="ORF">APS56_06300</name>
</gene>
<dbReference type="STRING" id="1736674.APS56_06300"/>
<dbReference type="Proteomes" id="UP000057981">
    <property type="component" value="Chromosome"/>
</dbReference>
<accession>A0A0N7HYB1</accession>
<evidence type="ECO:0000313" key="1">
    <source>
        <dbReference type="EMBL" id="ALJ04758.1"/>
    </source>
</evidence>
<reference evidence="1 2" key="1">
    <citation type="submission" date="2015-10" db="EMBL/GenBank/DDBJ databases">
        <authorList>
            <person name="Gilbert D.G."/>
        </authorList>
    </citation>
    <scope>NUCLEOTIDE SEQUENCE [LARGE SCALE GENOMIC DNA]</scope>
    <source>
        <strain evidence="2">HZ-22</strain>
    </source>
</reference>